<dbReference type="AlphaFoldDB" id="A0A154PS92"/>
<gene>
    <name evidence="2" type="ORF">WN55_06510</name>
</gene>
<dbReference type="EMBL" id="KQ435030">
    <property type="protein sequence ID" value="KZC13980.1"/>
    <property type="molecule type" value="Genomic_DNA"/>
</dbReference>
<dbReference type="Gene3D" id="2.40.10.10">
    <property type="entry name" value="Trypsin-like serine proteases"/>
    <property type="match status" value="1"/>
</dbReference>
<sequence>MLRKFAEKFYIHEKYNASDSWVNDIALIKVITPFDKSSLISPVPMPSSADIAKANDRAIVSGFGRLAVNITLNSIRN</sequence>
<dbReference type="SUPFAM" id="SSF50494">
    <property type="entry name" value="Trypsin-like serine proteases"/>
    <property type="match status" value="1"/>
</dbReference>
<dbReference type="Pfam" id="PF00089">
    <property type="entry name" value="Trypsin"/>
    <property type="match status" value="1"/>
</dbReference>
<organism evidence="2 3">
    <name type="scientific">Dufourea novaeangliae</name>
    <name type="common">Sweat bee</name>
    <dbReference type="NCBI Taxonomy" id="178035"/>
    <lineage>
        <taxon>Eukaryota</taxon>
        <taxon>Metazoa</taxon>
        <taxon>Ecdysozoa</taxon>
        <taxon>Arthropoda</taxon>
        <taxon>Hexapoda</taxon>
        <taxon>Insecta</taxon>
        <taxon>Pterygota</taxon>
        <taxon>Neoptera</taxon>
        <taxon>Endopterygota</taxon>
        <taxon>Hymenoptera</taxon>
        <taxon>Apocrita</taxon>
        <taxon>Aculeata</taxon>
        <taxon>Apoidea</taxon>
        <taxon>Anthophila</taxon>
        <taxon>Halictidae</taxon>
        <taxon>Rophitinae</taxon>
        <taxon>Dufourea</taxon>
    </lineage>
</organism>
<dbReference type="InterPro" id="IPR009003">
    <property type="entry name" value="Peptidase_S1_PA"/>
</dbReference>
<reference evidence="2 3" key="1">
    <citation type="submission" date="2015-07" db="EMBL/GenBank/DDBJ databases">
        <title>The genome of Dufourea novaeangliae.</title>
        <authorList>
            <person name="Pan H."/>
            <person name="Kapheim K."/>
        </authorList>
    </citation>
    <scope>NUCLEOTIDE SEQUENCE [LARGE SCALE GENOMIC DNA]</scope>
    <source>
        <strain evidence="2">0120121106</strain>
        <tissue evidence="2">Whole body</tissue>
    </source>
</reference>
<dbReference type="InterPro" id="IPR043504">
    <property type="entry name" value="Peptidase_S1_PA_chymotrypsin"/>
</dbReference>
<dbReference type="GO" id="GO:0004252">
    <property type="term" value="F:serine-type endopeptidase activity"/>
    <property type="evidence" value="ECO:0007669"/>
    <property type="project" value="InterPro"/>
</dbReference>
<dbReference type="OrthoDB" id="8440449at2759"/>
<dbReference type="Proteomes" id="UP000076502">
    <property type="component" value="Unassembled WGS sequence"/>
</dbReference>
<evidence type="ECO:0000313" key="2">
    <source>
        <dbReference type="EMBL" id="KZC13980.1"/>
    </source>
</evidence>
<proteinExistence type="predicted"/>
<protein>
    <recommendedName>
        <fullName evidence="1">Peptidase S1 domain-containing protein</fullName>
    </recommendedName>
</protein>
<dbReference type="InterPro" id="IPR001254">
    <property type="entry name" value="Trypsin_dom"/>
</dbReference>
<accession>A0A154PS92</accession>
<evidence type="ECO:0000313" key="3">
    <source>
        <dbReference type="Proteomes" id="UP000076502"/>
    </source>
</evidence>
<keyword evidence="3" id="KW-1185">Reference proteome</keyword>
<feature type="domain" description="Peptidase S1" evidence="1">
    <location>
        <begin position="7"/>
        <end position="67"/>
    </location>
</feature>
<name>A0A154PS92_DUFNO</name>
<dbReference type="GO" id="GO:0006508">
    <property type="term" value="P:proteolysis"/>
    <property type="evidence" value="ECO:0007669"/>
    <property type="project" value="InterPro"/>
</dbReference>
<evidence type="ECO:0000259" key="1">
    <source>
        <dbReference type="Pfam" id="PF00089"/>
    </source>
</evidence>